<feature type="transmembrane region" description="Helical" evidence="2">
    <location>
        <begin position="152"/>
        <end position="171"/>
    </location>
</feature>
<comment type="caution">
    <text evidence="3">The sequence shown here is derived from an EMBL/GenBank/DDBJ whole genome shotgun (WGS) entry which is preliminary data.</text>
</comment>
<feature type="transmembrane region" description="Helical" evidence="2">
    <location>
        <begin position="178"/>
        <end position="196"/>
    </location>
</feature>
<evidence type="ECO:0008006" key="5">
    <source>
        <dbReference type="Google" id="ProtNLM"/>
    </source>
</evidence>
<dbReference type="OrthoDB" id="9813640at2"/>
<keyword evidence="4" id="KW-1185">Reference proteome</keyword>
<evidence type="ECO:0000256" key="2">
    <source>
        <dbReference type="SAM" id="Phobius"/>
    </source>
</evidence>
<feature type="transmembrane region" description="Helical" evidence="2">
    <location>
        <begin position="216"/>
        <end position="239"/>
    </location>
</feature>
<accession>S2LBM5</accession>
<keyword evidence="2" id="KW-0812">Transmembrane</keyword>
<feature type="transmembrane region" description="Helical" evidence="2">
    <location>
        <begin position="78"/>
        <end position="100"/>
    </location>
</feature>
<reference evidence="3 4" key="1">
    <citation type="journal article" date="2013" name="Genome Announc.">
        <title>Draft genome sequence of the moderately halophilic gammaproteobacterium Halomonas anticariensis FP35.</title>
        <authorList>
            <person name="Tahrioui A."/>
            <person name="Quesada E."/>
            <person name="Llamas I."/>
        </authorList>
    </citation>
    <scope>NUCLEOTIDE SEQUENCE [LARGE SCALE GENOMIC DNA]</scope>
    <source>
        <strain evidence="4">DSM 16096 / CECT 5854 / LMG 22089 / FP35</strain>
    </source>
</reference>
<feature type="transmembrane region" description="Helical" evidence="2">
    <location>
        <begin position="112"/>
        <end position="132"/>
    </location>
</feature>
<dbReference type="RefSeq" id="WP_016416807.1">
    <property type="nucleotide sequence ID" value="NZ_AUAB01000032.1"/>
</dbReference>
<evidence type="ECO:0000256" key="1">
    <source>
        <dbReference type="SAM" id="MobiDB-lite"/>
    </source>
</evidence>
<protein>
    <recommendedName>
        <fullName evidence="5">Cobalt transporter</fullName>
    </recommendedName>
</protein>
<evidence type="ECO:0000313" key="4">
    <source>
        <dbReference type="Proteomes" id="UP000014463"/>
    </source>
</evidence>
<organism evidence="3 4">
    <name type="scientific">Litchfieldella anticariensis (strain DSM 16096 / CECT 5854 / CIP 108499 / LMG 22089 / FP35)</name>
    <name type="common">Halomonas anticariensis</name>
    <dbReference type="NCBI Taxonomy" id="1121939"/>
    <lineage>
        <taxon>Bacteria</taxon>
        <taxon>Pseudomonadati</taxon>
        <taxon>Pseudomonadota</taxon>
        <taxon>Gammaproteobacteria</taxon>
        <taxon>Oceanospirillales</taxon>
        <taxon>Halomonadaceae</taxon>
        <taxon>Litchfieldella</taxon>
    </lineage>
</organism>
<dbReference type="Proteomes" id="UP000014463">
    <property type="component" value="Unassembled WGS sequence"/>
</dbReference>
<feature type="compositionally biased region" description="Basic and acidic residues" evidence="1">
    <location>
        <begin position="52"/>
        <end position="66"/>
    </location>
</feature>
<dbReference type="eggNOG" id="COG5446">
    <property type="taxonomic scope" value="Bacteria"/>
</dbReference>
<dbReference type="EMBL" id="ASTJ01000026">
    <property type="protein sequence ID" value="EPC02136.1"/>
    <property type="molecule type" value="Genomic_DNA"/>
</dbReference>
<keyword evidence="2" id="KW-1133">Transmembrane helix</keyword>
<dbReference type="InterPro" id="IPR012666">
    <property type="entry name" value="CbtA_put"/>
</dbReference>
<gene>
    <name evidence="3" type="ORF">L861_15615</name>
</gene>
<name>S2LBM5_LITA3</name>
<feature type="region of interest" description="Disordered" evidence="1">
    <location>
        <begin position="43"/>
        <end position="66"/>
    </location>
</feature>
<sequence length="256" mass="27162">MFRSLVLSACLIGVVLGLAMTAMQAVGVTPILLAAEQYEVSDDPHASAGGHHAHEHEGHAGHHHGEEAWAPADGAERLFYTAVSNIFAGIGFTAILLVVMNQLRERGRLALTAGRGLTVGVLCYLAVFVAPSLGLPPEIPGAAAADLESRQLWWLATVVMVAVGLGLLILARGWKRGLGLPLLLVPYAWVPAHEGPLFSNPDPQAVVALSELHHEFIWASGLTNLAFWLLAGLLCVIALKRLKNNGTARSHDEVPG</sequence>
<dbReference type="PATRIC" id="fig|1121939.11.peg.2299"/>
<dbReference type="AlphaFoldDB" id="S2LBM5"/>
<evidence type="ECO:0000313" key="3">
    <source>
        <dbReference type="EMBL" id="EPC02136.1"/>
    </source>
</evidence>
<dbReference type="Pfam" id="PF09490">
    <property type="entry name" value="CbtA"/>
    <property type="match status" value="1"/>
</dbReference>
<proteinExistence type="predicted"/>
<dbReference type="STRING" id="1121939.L861_15615"/>
<keyword evidence="2" id="KW-0472">Membrane</keyword>